<keyword evidence="1" id="KW-0805">Transcription regulation</keyword>
<dbReference type="GO" id="GO:0003700">
    <property type="term" value="F:DNA-binding transcription factor activity"/>
    <property type="evidence" value="ECO:0007669"/>
    <property type="project" value="InterPro"/>
</dbReference>
<dbReference type="PROSITE" id="PS01124">
    <property type="entry name" value="HTH_ARAC_FAMILY_2"/>
    <property type="match status" value="1"/>
</dbReference>
<gene>
    <name evidence="6" type="ORF">ADS79_15915</name>
    <name evidence="5" type="ORF">BRE01_55350</name>
</gene>
<keyword evidence="8" id="KW-1185">Reference proteome</keyword>
<dbReference type="AlphaFoldDB" id="A0A0K9YNW2"/>
<dbReference type="Proteomes" id="UP000036834">
    <property type="component" value="Unassembled WGS sequence"/>
</dbReference>
<keyword evidence="3" id="KW-0804">Transcription</keyword>
<dbReference type="PANTHER" id="PTHR47893">
    <property type="entry name" value="REGULATORY PROTEIN PCHR"/>
    <property type="match status" value="1"/>
</dbReference>
<dbReference type="PROSITE" id="PS00041">
    <property type="entry name" value="HTH_ARAC_FAMILY_1"/>
    <property type="match status" value="1"/>
</dbReference>
<dbReference type="InterPro" id="IPR020449">
    <property type="entry name" value="Tscrpt_reg_AraC-type_HTH"/>
</dbReference>
<dbReference type="InterPro" id="IPR018062">
    <property type="entry name" value="HTH_AraC-typ_CS"/>
</dbReference>
<reference evidence="5 8" key="3">
    <citation type="submission" date="2019-06" db="EMBL/GenBank/DDBJ databases">
        <title>Whole genome shotgun sequence of Brevibacillus reuszeri NBRC 15719.</title>
        <authorList>
            <person name="Hosoyama A."/>
            <person name="Uohara A."/>
            <person name="Ohji S."/>
            <person name="Ichikawa N."/>
        </authorList>
    </citation>
    <scope>NUCLEOTIDE SEQUENCE [LARGE SCALE GENOMIC DNA]</scope>
    <source>
        <strain evidence="5 8">NBRC 15719</strain>
    </source>
</reference>
<dbReference type="EMBL" id="BJON01000023">
    <property type="protein sequence ID" value="GED71833.1"/>
    <property type="molecule type" value="Genomic_DNA"/>
</dbReference>
<evidence type="ECO:0000256" key="2">
    <source>
        <dbReference type="ARBA" id="ARBA00023125"/>
    </source>
</evidence>
<dbReference type="PANTHER" id="PTHR47893:SF1">
    <property type="entry name" value="REGULATORY PROTEIN PCHR"/>
    <property type="match status" value="1"/>
</dbReference>
<reference evidence="6" key="2">
    <citation type="submission" date="2015-07" db="EMBL/GenBank/DDBJ databases">
        <title>MeaNS - Measles Nucleotide Surveillance Program.</title>
        <authorList>
            <person name="Tran T."/>
            <person name="Druce J."/>
        </authorList>
    </citation>
    <scope>NUCLEOTIDE SEQUENCE</scope>
    <source>
        <strain evidence="6">DSM 9887</strain>
    </source>
</reference>
<dbReference type="STRING" id="54915.ADS79_15915"/>
<sequence length="325" mass="37263">METLDFHQNFYLFYDELAQSERQQEAGTLYMQLQKQTGEGGIHRFIPRYDMEVVVTDFKFHREHRVPLFNPFAMVELNFCLHGTREVAVDGKTYEFTAGMSSLQFMNELSAHFTYSEKEPFLMLGIGIPVSTFDHFMQQADGANSPDFSSLLGKRALRIFQETMTPSTKLLLKRVIDAASSGTSKNIEIESGVLQLLATAFQTFLVDTNYHSTALSTSDMRKIQQARDIILERMVDPPSLIELSRMIGMNDYKLKIGFKEMYHTTVFGYLREKRLEKALLLLKQGDMNVTETSFAVGYSNSSYFAEAFREKYGINPSAFVRRSHI</sequence>
<dbReference type="SMART" id="SM00342">
    <property type="entry name" value="HTH_ARAC"/>
    <property type="match status" value="1"/>
</dbReference>
<dbReference type="InterPro" id="IPR009057">
    <property type="entry name" value="Homeodomain-like_sf"/>
</dbReference>
<dbReference type="InterPro" id="IPR037923">
    <property type="entry name" value="HTH-like"/>
</dbReference>
<proteinExistence type="predicted"/>
<evidence type="ECO:0000259" key="4">
    <source>
        <dbReference type="PROSITE" id="PS01124"/>
    </source>
</evidence>
<evidence type="ECO:0000313" key="8">
    <source>
        <dbReference type="Proteomes" id="UP000319578"/>
    </source>
</evidence>
<dbReference type="SUPFAM" id="SSF46689">
    <property type="entry name" value="Homeodomain-like"/>
    <property type="match status" value="1"/>
</dbReference>
<dbReference type="PRINTS" id="PR00032">
    <property type="entry name" value="HTHARAC"/>
</dbReference>
<evidence type="ECO:0000256" key="1">
    <source>
        <dbReference type="ARBA" id="ARBA00023015"/>
    </source>
</evidence>
<evidence type="ECO:0000313" key="6">
    <source>
        <dbReference type="EMBL" id="KNB70423.1"/>
    </source>
</evidence>
<reference evidence="7" key="1">
    <citation type="submission" date="2015-07" db="EMBL/GenBank/DDBJ databases">
        <title>Genome sequencing project for genomic taxonomy and phylogenomics of Bacillus-like bacteria.</title>
        <authorList>
            <person name="Liu B."/>
            <person name="Wang J."/>
            <person name="Zhu Y."/>
            <person name="Liu G."/>
            <person name="Chen Q."/>
            <person name="Chen Z."/>
            <person name="Lan J."/>
            <person name="Che J."/>
            <person name="Ge C."/>
            <person name="Shi H."/>
            <person name="Pan Z."/>
            <person name="Liu X."/>
        </authorList>
    </citation>
    <scope>NUCLEOTIDE SEQUENCE [LARGE SCALE GENOMIC DNA]</scope>
    <source>
        <strain evidence="7">DSM 9887</strain>
    </source>
</reference>
<protein>
    <submittedName>
        <fullName evidence="6">AraC family transcriptional regulator</fullName>
    </submittedName>
</protein>
<dbReference type="Gene3D" id="1.10.10.60">
    <property type="entry name" value="Homeodomain-like"/>
    <property type="match status" value="2"/>
</dbReference>
<dbReference type="SUPFAM" id="SSF51215">
    <property type="entry name" value="Regulatory protein AraC"/>
    <property type="match status" value="1"/>
</dbReference>
<dbReference type="InterPro" id="IPR053142">
    <property type="entry name" value="PchR_regulatory_protein"/>
</dbReference>
<evidence type="ECO:0000256" key="3">
    <source>
        <dbReference type="ARBA" id="ARBA00023163"/>
    </source>
</evidence>
<dbReference type="RefSeq" id="WP_049739403.1">
    <property type="nucleotide sequence ID" value="NZ_BJON01000023.1"/>
</dbReference>
<organism evidence="6 7">
    <name type="scientific">Brevibacillus reuszeri</name>
    <dbReference type="NCBI Taxonomy" id="54915"/>
    <lineage>
        <taxon>Bacteria</taxon>
        <taxon>Bacillati</taxon>
        <taxon>Bacillota</taxon>
        <taxon>Bacilli</taxon>
        <taxon>Bacillales</taxon>
        <taxon>Paenibacillaceae</taxon>
        <taxon>Brevibacillus</taxon>
    </lineage>
</organism>
<dbReference type="GO" id="GO:0043565">
    <property type="term" value="F:sequence-specific DNA binding"/>
    <property type="evidence" value="ECO:0007669"/>
    <property type="project" value="InterPro"/>
</dbReference>
<dbReference type="EMBL" id="LGIQ01000009">
    <property type="protein sequence ID" value="KNB70423.1"/>
    <property type="molecule type" value="Genomic_DNA"/>
</dbReference>
<name>A0A0K9YNW2_9BACL</name>
<dbReference type="InterPro" id="IPR018060">
    <property type="entry name" value="HTH_AraC"/>
</dbReference>
<comment type="caution">
    <text evidence="6">The sequence shown here is derived from an EMBL/GenBank/DDBJ whole genome shotgun (WGS) entry which is preliminary data.</text>
</comment>
<dbReference type="PATRIC" id="fig|54915.3.peg.2210"/>
<keyword evidence="2" id="KW-0238">DNA-binding</keyword>
<evidence type="ECO:0000313" key="7">
    <source>
        <dbReference type="Proteomes" id="UP000036834"/>
    </source>
</evidence>
<evidence type="ECO:0000313" key="5">
    <source>
        <dbReference type="EMBL" id="GED71833.1"/>
    </source>
</evidence>
<dbReference type="Pfam" id="PF12833">
    <property type="entry name" value="HTH_18"/>
    <property type="match status" value="1"/>
</dbReference>
<accession>A0A0K9YNW2</accession>
<dbReference type="Proteomes" id="UP000319578">
    <property type="component" value="Unassembled WGS sequence"/>
</dbReference>
<dbReference type="OrthoDB" id="9782503at2"/>
<feature type="domain" description="HTH araC/xylS-type" evidence="4">
    <location>
        <begin position="224"/>
        <end position="322"/>
    </location>
</feature>